<feature type="transmembrane region" description="Helical" evidence="1">
    <location>
        <begin position="253"/>
        <end position="276"/>
    </location>
</feature>
<reference evidence="2" key="2">
    <citation type="submission" date="2020-09" db="EMBL/GenBank/DDBJ databases">
        <authorList>
            <person name="Sun Q."/>
            <person name="Zhou Y."/>
        </authorList>
    </citation>
    <scope>NUCLEOTIDE SEQUENCE</scope>
    <source>
        <strain evidence="2">CGMCC 1.7081</strain>
    </source>
</reference>
<dbReference type="RefSeq" id="WP_028093428.1">
    <property type="nucleotide sequence ID" value="NZ_BNAP01000002.1"/>
</dbReference>
<dbReference type="Proteomes" id="UP000611500">
    <property type="component" value="Unassembled WGS sequence"/>
</dbReference>
<evidence type="ECO:0000256" key="1">
    <source>
        <dbReference type="SAM" id="Phobius"/>
    </source>
</evidence>
<feature type="transmembrane region" description="Helical" evidence="1">
    <location>
        <begin position="211"/>
        <end position="233"/>
    </location>
</feature>
<accession>A0A8J3H3B0</accession>
<evidence type="ECO:0000313" key="3">
    <source>
        <dbReference type="Proteomes" id="UP000611500"/>
    </source>
</evidence>
<protein>
    <submittedName>
        <fullName evidence="2">Uncharacterized protein</fullName>
    </submittedName>
</protein>
<feature type="transmembrane region" description="Helical" evidence="1">
    <location>
        <begin position="57"/>
        <end position="76"/>
    </location>
</feature>
<sequence length="326" mass="34944">MSVPARYFGCVFVPLVLFILTDYLFFHTGFSNPHLPDLTLNIVTKSTYAETGSRYKFMAMTVLFVSIALLIVFAFLSELFARHPEANGGFYYDTVTIRNALLAFAAAVGIAIIYYLSTREVRLHHFLGQNLFAEALNVCLSPGKDDDVCLFGSKDEASGGTSGVNVMQGLGAGSAILAVGAASLGAALSLGQSRQALCSPNRNHVFRLPRLFLYLTSVLFTIGMLAILALMEFPKSVLAKDALSSYGHAVSGLSVYFGVSYSLAIAGFYGPVVLLLNGRIARVTSETQSLSEPGESAFAAMQRQVEMVAAILAPLATTLLTFVGEQ</sequence>
<keyword evidence="1" id="KW-1133">Transmembrane helix</keyword>
<evidence type="ECO:0000313" key="2">
    <source>
        <dbReference type="EMBL" id="GHG82230.1"/>
    </source>
</evidence>
<reference evidence="2" key="1">
    <citation type="journal article" date="2014" name="Int. J. Syst. Evol. Microbiol.">
        <title>Complete genome sequence of Corynebacterium casei LMG S-19264T (=DSM 44701T), isolated from a smear-ripened cheese.</title>
        <authorList>
            <consortium name="US DOE Joint Genome Institute (JGI-PGF)"/>
            <person name="Walter F."/>
            <person name="Albersmeier A."/>
            <person name="Kalinowski J."/>
            <person name="Ruckert C."/>
        </authorList>
    </citation>
    <scope>NUCLEOTIDE SEQUENCE</scope>
    <source>
        <strain evidence="2">CGMCC 1.7081</strain>
    </source>
</reference>
<feature type="transmembrane region" description="Helical" evidence="1">
    <location>
        <begin position="170"/>
        <end position="190"/>
    </location>
</feature>
<dbReference type="AlphaFoldDB" id="A0A8J3H3B0"/>
<keyword evidence="1" id="KW-0472">Membrane</keyword>
<name>A0A8J3H3B0_9RHOB</name>
<dbReference type="EMBL" id="BNAP01000002">
    <property type="protein sequence ID" value="GHG82230.1"/>
    <property type="molecule type" value="Genomic_DNA"/>
</dbReference>
<feature type="transmembrane region" description="Helical" evidence="1">
    <location>
        <begin position="97"/>
        <end position="117"/>
    </location>
</feature>
<comment type="caution">
    <text evidence="2">The sequence shown here is derived from an EMBL/GenBank/DDBJ whole genome shotgun (WGS) entry which is preliminary data.</text>
</comment>
<keyword evidence="1" id="KW-0812">Transmembrane</keyword>
<gene>
    <name evidence="2" type="ORF">GCM10010961_06580</name>
</gene>
<proteinExistence type="predicted"/>
<feature type="transmembrane region" description="Helical" evidence="1">
    <location>
        <begin position="7"/>
        <end position="26"/>
    </location>
</feature>
<keyword evidence="3" id="KW-1185">Reference proteome</keyword>
<organism evidence="2 3">
    <name type="scientific">Pseudodonghicola xiamenensis</name>
    <dbReference type="NCBI Taxonomy" id="337702"/>
    <lineage>
        <taxon>Bacteria</taxon>
        <taxon>Pseudomonadati</taxon>
        <taxon>Pseudomonadota</taxon>
        <taxon>Alphaproteobacteria</taxon>
        <taxon>Rhodobacterales</taxon>
        <taxon>Paracoccaceae</taxon>
        <taxon>Pseudodonghicola</taxon>
    </lineage>
</organism>